<dbReference type="Pfam" id="PF03134">
    <property type="entry name" value="TB2_DP1_HVA22"/>
    <property type="match status" value="1"/>
</dbReference>
<dbReference type="GO" id="GO:0032153">
    <property type="term" value="C:cell division site"/>
    <property type="evidence" value="ECO:0007669"/>
    <property type="project" value="EnsemblFungi"/>
</dbReference>
<reference evidence="7 8" key="1">
    <citation type="submission" date="2016-08" db="EMBL/GenBank/DDBJ databases">
        <title>Genomes of anaerobic fungi encode conserved fungal cellulosomes for biomass hydrolysis.</title>
        <authorList>
            <consortium name="DOE Joint Genome Institute"/>
            <person name="Haitjema C.H."/>
            <person name="Gilmore S.P."/>
            <person name="Henske J.K."/>
            <person name="Solomon K.V."/>
            <person name="De Groot R."/>
            <person name="Kuo A."/>
            <person name="Mondo S.J."/>
            <person name="Salamov A.A."/>
            <person name="Labutti K."/>
            <person name="Zhao Z."/>
            <person name="Chiniquy J."/>
            <person name="Barry K."/>
            <person name="Brewer H.M."/>
            <person name="Purvine S.O."/>
            <person name="Wright A.T."/>
            <person name="Boxma B."/>
            <person name="Van Alen T."/>
            <person name="Hackstein J.H."/>
            <person name="Baker S.E."/>
            <person name="Grigoriev I.V."/>
            <person name="O'Malley M.A."/>
        </authorList>
    </citation>
    <scope>NUCLEOTIDE SEQUENCE [LARGE SCALE GENOMIC DNA]</scope>
    <source>
        <strain evidence="8">finn</strain>
    </source>
</reference>
<dbReference type="GO" id="GO:0005635">
    <property type="term" value="C:nuclear envelope"/>
    <property type="evidence" value="ECO:0007669"/>
    <property type="project" value="EnsemblFungi"/>
</dbReference>
<name>A0A1Y1V9J4_9FUNG</name>
<dbReference type="OrthoDB" id="10009287at2759"/>
<dbReference type="GO" id="GO:0180020">
    <property type="term" value="F:membrane bending activity"/>
    <property type="evidence" value="ECO:0007669"/>
    <property type="project" value="EnsemblFungi"/>
</dbReference>
<reference evidence="7 8" key="2">
    <citation type="submission" date="2016-08" db="EMBL/GenBank/DDBJ databases">
        <title>Pervasive Adenine N6-methylation of Active Genes in Fungi.</title>
        <authorList>
            <consortium name="DOE Joint Genome Institute"/>
            <person name="Mondo S.J."/>
            <person name="Dannebaum R.O."/>
            <person name="Kuo R.C."/>
            <person name="Labutti K."/>
            <person name="Haridas S."/>
            <person name="Kuo A."/>
            <person name="Salamov A."/>
            <person name="Ahrendt S.R."/>
            <person name="Lipzen A."/>
            <person name="Sullivan W."/>
            <person name="Andreopoulos W.B."/>
            <person name="Clum A."/>
            <person name="Lindquist E."/>
            <person name="Daum C."/>
            <person name="Ramamoorthy G.K."/>
            <person name="Gryganskyi A."/>
            <person name="Culley D."/>
            <person name="Magnuson J.K."/>
            <person name="James T.Y."/>
            <person name="O'Malley M.A."/>
            <person name="Stajich J.E."/>
            <person name="Spatafora J.W."/>
            <person name="Visel A."/>
            <person name="Grigoriev I.V."/>
        </authorList>
    </citation>
    <scope>NUCLEOTIDE SEQUENCE [LARGE SCALE GENOMIC DNA]</scope>
    <source>
        <strain evidence="8">finn</strain>
    </source>
</reference>
<dbReference type="GO" id="GO:0032541">
    <property type="term" value="C:cortical endoplasmic reticulum"/>
    <property type="evidence" value="ECO:0007669"/>
    <property type="project" value="EnsemblFungi"/>
</dbReference>
<keyword evidence="5 6" id="KW-0472">Membrane</keyword>
<dbReference type="GO" id="GO:0051292">
    <property type="term" value="P:nuclear pore complex assembly"/>
    <property type="evidence" value="ECO:0007669"/>
    <property type="project" value="EnsemblFungi"/>
</dbReference>
<feature type="transmembrane region" description="Helical" evidence="6">
    <location>
        <begin position="89"/>
        <end position="116"/>
    </location>
</feature>
<dbReference type="EMBL" id="MCFH01000021">
    <property type="protein sequence ID" value="ORX50370.1"/>
    <property type="molecule type" value="Genomic_DNA"/>
</dbReference>
<dbReference type="GO" id="GO:0032581">
    <property type="term" value="P:ER-dependent peroxisome organization"/>
    <property type="evidence" value="ECO:0007669"/>
    <property type="project" value="EnsemblFungi"/>
</dbReference>
<comment type="caution">
    <text evidence="7">The sequence shown here is derived from an EMBL/GenBank/DDBJ whole genome shotgun (WGS) entry which is preliminary data.</text>
</comment>
<comment type="caution">
    <text evidence="6">Lacks conserved residue(s) required for the propagation of feature annotation.</text>
</comment>
<dbReference type="GO" id="GO:0016192">
    <property type="term" value="P:vesicle-mediated transport"/>
    <property type="evidence" value="ECO:0007669"/>
    <property type="project" value="EnsemblFungi"/>
</dbReference>
<dbReference type="AlphaFoldDB" id="A0A1Y1V9J4"/>
<evidence type="ECO:0000256" key="4">
    <source>
        <dbReference type="ARBA" id="ARBA00022989"/>
    </source>
</evidence>
<feature type="transmembrane region" description="Helical" evidence="6">
    <location>
        <begin position="36"/>
        <end position="69"/>
    </location>
</feature>
<dbReference type="GO" id="GO:0016020">
    <property type="term" value="C:membrane"/>
    <property type="evidence" value="ECO:0007669"/>
    <property type="project" value="UniProtKB-SubCell"/>
</dbReference>
<dbReference type="GO" id="GO:1990809">
    <property type="term" value="P:endoplasmic reticulum tubular network membrane organization"/>
    <property type="evidence" value="ECO:0007669"/>
    <property type="project" value="EnsemblFungi"/>
</dbReference>
<dbReference type="PANTHER" id="PTHR12300:SF161">
    <property type="entry name" value="RECEPTOR EXPRESSION-ENHANCING PROTEIN"/>
    <property type="match status" value="1"/>
</dbReference>
<evidence type="ECO:0000313" key="7">
    <source>
        <dbReference type="EMBL" id="ORX50370.1"/>
    </source>
</evidence>
<keyword evidence="4 6" id="KW-1133">Transmembrane helix</keyword>
<proteinExistence type="inferred from homology"/>
<dbReference type="GO" id="GO:0034976">
    <property type="term" value="P:response to endoplasmic reticulum stress"/>
    <property type="evidence" value="ECO:0007669"/>
    <property type="project" value="EnsemblFungi"/>
</dbReference>
<comment type="subcellular location">
    <subcellularLocation>
        <location evidence="1 6">Membrane</location>
        <topology evidence="1 6">Multi-pass membrane protein</topology>
    </subcellularLocation>
</comment>
<accession>A0A1Y1V9J4</accession>
<evidence type="ECO:0000256" key="5">
    <source>
        <dbReference type="ARBA" id="ARBA00023136"/>
    </source>
</evidence>
<organism evidence="7 8">
    <name type="scientific">Piromyces finnis</name>
    <dbReference type="NCBI Taxonomy" id="1754191"/>
    <lineage>
        <taxon>Eukaryota</taxon>
        <taxon>Fungi</taxon>
        <taxon>Fungi incertae sedis</taxon>
        <taxon>Chytridiomycota</taxon>
        <taxon>Chytridiomycota incertae sedis</taxon>
        <taxon>Neocallimastigomycetes</taxon>
        <taxon>Neocallimastigales</taxon>
        <taxon>Neocallimastigaceae</taxon>
        <taxon>Piromyces</taxon>
    </lineage>
</organism>
<dbReference type="GO" id="GO:0048309">
    <property type="term" value="P:endoplasmic reticulum inheritance"/>
    <property type="evidence" value="ECO:0007669"/>
    <property type="project" value="EnsemblFungi"/>
</dbReference>
<dbReference type="InterPro" id="IPR004345">
    <property type="entry name" value="TB2_DP1_HVA22"/>
</dbReference>
<dbReference type="Proteomes" id="UP000193719">
    <property type="component" value="Unassembled WGS sequence"/>
</dbReference>
<evidence type="ECO:0000256" key="2">
    <source>
        <dbReference type="ARBA" id="ARBA00008573"/>
    </source>
</evidence>
<dbReference type="GO" id="GO:0007033">
    <property type="term" value="P:vacuole organization"/>
    <property type="evidence" value="ECO:0007669"/>
    <property type="project" value="EnsemblFungi"/>
</dbReference>
<evidence type="ECO:0000256" key="6">
    <source>
        <dbReference type="RuleBase" id="RU362006"/>
    </source>
</evidence>
<protein>
    <recommendedName>
        <fullName evidence="6">Protein YOP1</fullName>
    </recommendedName>
</protein>
<evidence type="ECO:0000256" key="3">
    <source>
        <dbReference type="ARBA" id="ARBA00022692"/>
    </source>
</evidence>
<comment type="similarity">
    <text evidence="2 6">Belongs to the DP1 family.</text>
</comment>
<sequence>MDKVNYYIDQLDKELKKVPYLNVIDEKSKVPKLKTYITIGFAAVISVFIFFNIFGDLLSTLIAFIYPAYASFKAIESSDKNDDTQWLTYWTVFGFLHLVECFSDQILGWVSFYYFLKSIFTLWLSLPQFRGAEVIYNKYIRVYLLKNESAIDSGINKAVKNAEQLYNKAE</sequence>
<evidence type="ECO:0000313" key="8">
    <source>
        <dbReference type="Proteomes" id="UP000193719"/>
    </source>
</evidence>
<dbReference type="PANTHER" id="PTHR12300">
    <property type="entry name" value="HVA22-LIKE PROTEINS"/>
    <property type="match status" value="1"/>
</dbReference>
<evidence type="ECO:0000256" key="1">
    <source>
        <dbReference type="ARBA" id="ARBA00004141"/>
    </source>
</evidence>
<keyword evidence="7" id="KW-0675">Receptor</keyword>
<gene>
    <name evidence="7" type="ORF">BCR36DRAFT_404485</name>
</gene>
<keyword evidence="8" id="KW-1185">Reference proteome</keyword>
<keyword evidence="3 6" id="KW-0812">Transmembrane</keyword>